<proteinExistence type="predicted"/>
<dbReference type="AlphaFoldDB" id="A0A4Q2UPE6"/>
<accession>A0A4Q2UPE6</accession>
<feature type="region of interest" description="Disordered" evidence="1">
    <location>
        <begin position="28"/>
        <end position="77"/>
    </location>
</feature>
<dbReference type="PROSITE" id="PS50213">
    <property type="entry name" value="FAS1"/>
    <property type="match status" value="2"/>
</dbReference>
<keyword evidence="2" id="KW-0732">Signal</keyword>
<dbReference type="InterPro" id="IPR050904">
    <property type="entry name" value="Adhesion/Biosynth-related"/>
</dbReference>
<feature type="domain" description="FAS1" evidence="3">
    <location>
        <begin position="219"/>
        <end position="361"/>
    </location>
</feature>
<dbReference type="PANTHER" id="PTHR10900">
    <property type="entry name" value="PERIOSTIN-RELATED"/>
    <property type="match status" value="1"/>
</dbReference>
<gene>
    <name evidence="4" type="ORF">EQG79_05520</name>
</gene>
<feature type="domain" description="FAS1" evidence="3">
    <location>
        <begin position="81"/>
        <end position="215"/>
    </location>
</feature>
<dbReference type="RefSeq" id="WP_129600469.1">
    <property type="nucleotide sequence ID" value="NZ_SBLB01000001.1"/>
</dbReference>
<evidence type="ECO:0000313" key="5">
    <source>
        <dbReference type="Proteomes" id="UP000290407"/>
    </source>
</evidence>
<dbReference type="Gene3D" id="2.30.180.10">
    <property type="entry name" value="FAS1 domain"/>
    <property type="match status" value="2"/>
</dbReference>
<comment type="caution">
    <text evidence="4">The sequence shown here is derived from an EMBL/GenBank/DDBJ whole genome shotgun (WGS) entry which is preliminary data.</text>
</comment>
<dbReference type="GO" id="GO:0005615">
    <property type="term" value="C:extracellular space"/>
    <property type="evidence" value="ECO:0007669"/>
    <property type="project" value="TreeGrafter"/>
</dbReference>
<feature type="chain" id="PRO_5020214119" evidence="2">
    <location>
        <begin position="26"/>
        <end position="364"/>
    </location>
</feature>
<dbReference type="InterPro" id="IPR036378">
    <property type="entry name" value="FAS1_dom_sf"/>
</dbReference>
<dbReference type="EMBL" id="SBLB01000001">
    <property type="protein sequence ID" value="RYC71597.1"/>
    <property type="molecule type" value="Genomic_DNA"/>
</dbReference>
<protein>
    <submittedName>
        <fullName evidence="4">Fasciclin domain-containing protein</fullName>
    </submittedName>
</protein>
<dbReference type="SUPFAM" id="SSF82153">
    <property type="entry name" value="FAS1 domain"/>
    <property type="match status" value="2"/>
</dbReference>
<reference evidence="4 5" key="1">
    <citation type="submission" date="2019-01" db="EMBL/GenBank/DDBJ databases">
        <title>Spirosoma flava sp. nov., a propanil-degrading bacterium isolated from herbicide-contaminated soil.</title>
        <authorList>
            <person name="Zhang L."/>
            <person name="Jiang J.-D."/>
        </authorList>
    </citation>
    <scope>NUCLEOTIDE SEQUENCE [LARGE SCALE GENOMIC DNA]</scope>
    <source>
        <strain evidence="4 5">TY50</strain>
    </source>
</reference>
<dbReference type="Pfam" id="PF02469">
    <property type="entry name" value="Fasciclin"/>
    <property type="match status" value="2"/>
</dbReference>
<dbReference type="Proteomes" id="UP000290407">
    <property type="component" value="Unassembled WGS sequence"/>
</dbReference>
<feature type="signal peptide" evidence="2">
    <location>
        <begin position="1"/>
        <end position="25"/>
    </location>
</feature>
<evidence type="ECO:0000313" key="4">
    <source>
        <dbReference type="EMBL" id="RYC71597.1"/>
    </source>
</evidence>
<evidence type="ECO:0000256" key="2">
    <source>
        <dbReference type="SAM" id="SignalP"/>
    </source>
</evidence>
<organism evidence="4 5">
    <name type="scientific">Spirosoma sordidisoli</name>
    <dbReference type="NCBI Taxonomy" id="2502893"/>
    <lineage>
        <taxon>Bacteria</taxon>
        <taxon>Pseudomonadati</taxon>
        <taxon>Bacteroidota</taxon>
        <taxon>Cytophagia</taxon>
        <taxon>Cytophagales</taxon>
        <taxon>Cytophagaceae</taxon>
        <taxon>Spirosoma</taxon>
    </lineage>
</organism>
<dbReference type="InterPro" id="IPR000782">
    <property type="entry name" value="FAS1_domain"/>
</dbReference>
<name>A0A4Q2UPE6_9BACT</name>
<sequence length="364" mass="37438">MTIHLNFNTFRSVAAACLLSSVAFLSSCTNSPDPQPVPPTTTNPGSGTATTPGTGTATTPGSGTSTTPGSGTTTPGSNQTVVASYDYIKQKDNLTFLTAAIAQAGLVADVNKGALTIFAPSDDAFRAAGYASVAAVSAAPAADLKRILQYHVIGSLIDLSSIPTRVNTSYQTTLPNTQVSVYKVSNSDVSINGAKVTQGDIPTTGSTIHIINKVLMPPTINAADVVKANNDLSLFVAAANRAGTSIQNILSNSTQNGVTVFAPNNAAFNAAGYANVAAIEKEDPKKLADLLAYHTLNYRAFAQTFQNGADVVTAQGSSVRFNVADGKVTILGKGNGTSSANITQADVVANNAVIHVIDRVLLFQ</sequence>
<feature type="compositionally biased region" description="Low complexity" evidence="1">
    <location>
        <begin position="42"/>
        <end position="77"/>
    </location>
</feature>
<dbReference type="SMART" id="SM00554">
    <property type="entry name" value="FAS1"/>
    <property type="match status" value="2"/>
</dbReference>
<dbReference type="PANTHER" id="PTHR10900:SF77">
    <property type="entry name" value="FI19380P1"/>
    <property type="match status" value="1"/>
</dbReference>
<evidence type="ECO:0000259" key="3">
    <source>
        <dbReference type="PROSITE" id="PS50213"/>
    </source>
</evidence>
<keyword evidence="5" id="KW-1185">Reference proteome</keyword>
<evidence type="ECO:0000256" key="1">
    <source>
        <dbReference type="SAM" id="MobiDB-lite"/>
    </source>
</evidence>